<feature type="binding site" evidence="15">
    <location>
        <begin position="105"/>
        <end position="109"/>
    </location>
    <ligand>
        <name>ATP</name>
        <dbReference type="ChEBI" id="CHEBI:30616"/>
    </ligand>
</feature>
<sequence length="913" mass="101738">MLPKLLTSLFGSRNERLLRQYRKVVQTINAMEPAMEALSDDGLRAKTEELKGRVAKGESLDAVLPEAFALVREGSKRALKMRHFDVQLIGGMVLHDGKIAEMRTGEGKTLMSTLPVFLNALTGKGVHVVTVNDYLARRDAEWMGKLYNFLGLTVGVNESQVPREVKQAAYNADITYGTNNEYGFDYLRDNMVQTVEERVQRGLAYAIVDEVDSILIDEARTPLIISGQADDHTDVYLRINAMAPQLKKQIGEEDPRTGEGVIEAGDFTVDEKSHQIFLTEAGHESAERLLNAAGLLPEGASLYDPSYISLVHHLYASLRAHHVFQKDTHYVVQNGEVIIVDEFTGRLMTGRRWSDGLHQAVEAKEGVKIQAENQTLASITFQNYFRMYGKLGGMTGTADTEAYEFQEIYGLETVVIPPNRPTIRKDELDLVYKTTKEKYEAVIKDIRAAHERGQPVLVGTTSIENSEIVSKLLDQAKLPHNVLNAKQHAKEAEIIAQAGRPGQITIATNMAGRGTDIVLGGNVEKQIQILEADESVPAAEKAARIQKLKDEWAGLNEQVKAAGGLRVVSTERHESRRIDNQLRGRSGRQGDPGASRFYLSLDDSLMRIFAGERVKAVMERLKMPDGEAIEAGIVTRSLEGAQRKVEGRNFDIRKQLLEYDDVSNDQRKVIYQQRNDILETADLLPQIRHLREGAVTDLVRAHVPAESLEEQWDLPALQRALKDEWQLELDLVGMTKAADSITDEDILEKTLAAAHAMFDAKVAAIGAEQFMPFVRMVLLQSIDHRWREHLAALDYLRQGIHLRGYAQKNPKQEYKREAFELFSQLLDAVKLEVTRVLMNVRIQTEAEAQAAAEEAARAAAAEMPRNLTYTHPNEDGSVSQEAAASSEFLGVGRNDACPCGSGKKFKFCHGKLA</sequence>
<dbReference type="GO" id="GO:0031522">
    <property type="term" value="C:cell envelope Sec protein transport complex"/>
    <property type="evidence" value="ECO:0007669"/>
    <property type="project" value="UniProtKB-ARBA"/>
</dbReference>
<dbReference type="InterPro" id="IPR011130">
    <property type="entry name" value="SecA_preprotein_X-link_dom"/>
</dbReference>
<dbReference type="GO" id="GO:0017038">
    <property type="term" value="P:protein import"/>
    <property type="evidence" value="ECO:0007669"/>
    <property type="project" value="InterPro"/>
</dbReference>
<dbReference type="PANTHER" id="PTHR30612:SF0">
    <property type="entry name" value="CHLOROPLAST PROTEIN-TRANSPORTING ATPASE"/>
    <property type="match status" value="1"/>
</dbReference>
<evidence type="ECO:0000313" key="21">
    <source>
        <dbReference type="EMBL" id="MBB5204536.1"/>
    </source>
</evidence>
<dbReference type="InterPro" id="IPR001650">
    <property type="entry name" value="Helicase_C-like"/>
</dbReference>
<keyword evidence="8 15" id="KW-0547">Nucleotide-binding</keyword>
<dbReference type="PANTHER" id="PTHR30612">
    <property type="entry name" value="SECA INNER MEMBRANE COMPONENT OF SEC PROTEIN SECRETION SYSTEM"/>
    <property type="match status" value="1"/>
</dbReference>
<dbReference type="SMART" id="SM00957">
    <property type="entry name" value="SecA_DEAD"/>
    <property type="match status" value="1"/>
</dbReference>
<dbReference type="InterPro" id="IPR000185">
    <property type="entry name" value="SecA"/>
</dbReference>
<dbReference type="GO" id="GO:0046872">
    <property type="term" value="F:metal ion binding"/>
    <property type="evidence" value="ECO:0007669"/>
    <property type="project" value="UniProtKB-KW"/>
</dbReference>
<evidence type="ECO:0000256" key="5">
    <source>
        <dbReference type="ARBA" id="ARBA00022490"/>
    </source>
</evidence>
<dbReference type="Proteomes" id="UP000554837">
    <property type="component" value="Unassembled WGS sequence"/>
</dbReference>
<dbReference type="FunFam" id="3.90.1440.10:FF:000001">
    <property type="entry name" value="Preprotein translocase subunit SecA"/>
    <property type="match status" value="1"/>
</dbReference>
<evidence type="ECO:0000256" key="3">
    <source>
        <dbReference type="ARBA" id="ARBA00022448"/>
    </source>
</evidence>
<dbReference type="SMART" id="SM00958">
    <property type="entry name" value="SecA_PP_bind"/>
    <property type="match status" value="1"/>
</dbReference>
<dbReference type="Gene3D" id="3.90.1440.10">
    <property type="entry name" value="SecA, preprotein cross-linking domain"/>
    <property type="match status" value="1"/>
</dbReference>
<evidence type="ECO:0000256" key="10">
    <source>
        <dbReference type="ARBA" id="ARBA00022840"/>
    </source>
</evidence>
<evidence type="ECO:0000256" key="4">
    <source>
        <dbReference type="ARBA" id="ARBA00022475"/>
    </source>
</evidence>
<accession>A0A840S6A9</accession>
<name>A0A840S6A9_9BURK</name>
<feature type="domain" description="SecA family profile" evidence="20">
    <location>
        <begin position="3"/>
        <end position="630"/>
    </location>
</feature>
<dbReference type="HAMAP" id="MF_01382">
    <property type="entry name" value="SecA"/>
    <property type="match status" value="1"/>
</dbReference>
<dbReference type="InterPro" id="IPR020937">
    <property type="entry name" value="SecA_CS"/>
</dbReference>
<dbReference type="OrthoDB" id="9805579at2"/>
<dbReference type="NCBIfam" id="TIGR00963">
    <property type="entry name" value="secA"/>
    <property type="match status" value="1"/>
</dbReference>
<dbReference type="PROSITE" id="PS51194">
    <property type="entry name" value="HELICASE_CTER"/>
    <property type="match status" value="1"/>
</dbReference>
<evidence type="ECO:0000256" key="9">
    <source>
        <dbReference type="ARBA" id="ARBA00022833"/>
    </source>
</evidence>
<dbReference type="InterPro" id="IPR004027">
    <property type="entry name" value="SEC_C_motif"/>
</dbReference>
<keyword evidence="3 15" id="KW-0813">Transport</keyword>
<dbReference type="GO" id="GO:0005524">
    <property type="term" value="F:ATP binding"/>
    <property type="evidence" value="ECO:0007669"/>
    <property type="project" value="UniProtKB-UniRule"/>
</dbReference>
<comment type="cofactor">
    <cofactor evidence="1">
        <name>Zn(2+)</name>
        <dbReference type="ChEBI" id="CHEBI:29105"/>
    </cofactor>
</comment>
<evidence type="ECO:0000256" key="8">
    <source>
        <dbReference type="ARBA" id="ARBA00022741"/>
    </source>
</evidence>
<keyword evidence="5 15" id="KW-0963">Cytoplasm</keyword>
<evidence type="ECO:0000259" key="20">
    <source>
        <dbReference type="PROSITE" id="PS51196"/>
    </source>
</evidence>
<feature type="binding site" evidence="15">
    <location>
        <position position="87"/>
    </location>
    <ligand>
        <name>ATP</name>
        <dbReference type="ChEBI" id="CHEBI:30616"/>
    </ligand>
</feature>
<feature type="compositionally biased region" description="Basic and acidic residues" evidence="17">
    <location>
        <begin position="572"/>
        <end position="582"/>
    </location>
</feature>
<dbReference type="AlphaFoldDB" id="A0A840S6A9"/>
<dbReference type="SUPFAM" id="SSF52540">
    <property type="entry name" value="P-loop containing nucleoside triphosphate hydrolases"/>
    <property type="match status" value="2"/>
</dbReference>
<dbReference type="GO" id="GO:0008564">
    <property type="term" value="F:protein-exporting ATPase activity"/>
    <property type="evidence" value="ECO:0007669"/>
    <property type="project" value="UniProtKB-EC"/>
</dbReference>
<evidence type="ECO:0000256" key="12">
    <source>
        <dbReference type="ARBA" id="ARBA00022967"/>
    </source>
</evidence>
<feature type="domain" description="Helicase ATP-binding" evidence="18">
    <location>
        <begin position="89"/>
        <end position="247"/>
    </location>
</feature>
<dbReference type="InterPro" id="IPR036266">
    <property type="entry name" value="SecA_Wing/Scaffold_sf"/>
</dbReference>
<organism evidence="21 22">
    <name type="scientific">Inhella inkyongensis</name>
    <dbReference type="NCBI Taxonomy" id="392593"/>
    <lineage>
        <taxon>Bacteria</taxon>
        <taxon>Pseudomonadati</taxon>
        <taxon>Pseudomonadota</taxon>
        <taxon>Betaproteobacteria</taxon>
        <taxon>Burkholderiales</taxon>
        <taxon>Sphaerotilaceae</taxon>
        <taxon>Inhella</taxon>
    </lineage>
</organism>
<evidence type="ECO:0000256" key="15">
    <source>
        <dbReference type="HAMAP-Rule" id="MF_01382"/>
    </source>
</evidence>
<dbReference type="InterPro" id="IPR027417">
    <property type="entry name" value="P-loop_NTPase"/>
</dbReference>
<feature type="binding site" evidence="15">
    <location>
        <position position="516"/>
    </location>
    <ligand>
        <name>ATP</name>
        <dbReference type="ChEBI" id="CHEBI:30616"/>
    </ligand>
</feature>
<dbReference type="EMBL" id="JACHHO010000002">
    <property type="protein sequence ID" value="MBB5204536.1"/>
    <property type="molecule type" value="Genomic_DNA"/>
</dbReference>
<comment type="caution">
    <text evidence="21">The sequence shown here is derived from an EMBL/GenBank/DDBJ whole genome shotgun (WGS) entry which is preliminary data.</text>
</comment>
<dbReference type="FunFam" id="3.40.50.300:FF:000113">
    <property type="entry name" value="Preprotein translocase subunit SecA"/>
    <property type="match status" value="1"/>
</dbReference>
<comment type="similarity">
    <text evidence="2 15 16">Belongs to the SecA family.</text>
</comment>
<proteinExistence type="inferred from homology"/>
<protein>
    <recommendedName>
        <fullName evidence="15 16">Protein translocase subunit SecA</fullName>
        <ecNumber evidence="15">7.4.2.8</ecNumber>
    </recommendedName>
</protein>
<dbReference type="InterPro" id="IPR011116">
    <property type="entry name" value="SecA_Wing/Scaffold"/>
</dbReference>
<evidence type="ECO:0000256" key="14">
    <source>
        <dbReference type="ARBA" id="ARBA00023136"/>
    </source>
</evidence>
<evidence type="ECO:0000259" key="19">
    <source>
        <dbReference type="PROSITE" id="PS51194"/>
    </source>
</evidence>
<dbReference type="GO" id="GO:0043952">
    <property type="term" value="P:protein transport by the Sec complex"/>
    <property type="evidence" value="ECO:0007669"/>
    <property type="project" value="TreeGrafter"/>
</dbReference>
<dbReference type="Pfam" id="PF07517">
    <property type="entry name" value="SecA_DEAD"/>
    <property type="match status" value="1"/>
</dbReference>
<evidence type="ECO:0000256" key="7">
    <source>
        <dbReference type="ARBA" id="ARBA00022723"/>
    </source>
</evidence>
<dbReference type="NCBIfam" id="NF009538">
    <property type="entry name" value="PRK12904.1"/>
    <property type="match status" value="1"/>
</dbReference>
<dbReference type="GO" id="GO:0006605">
    <property type="term" value="P:protein targeting"/>
    <property type="evidence" value="ECO:0007669"/>
    <property type="project" value="UniProtKB-UniRule"/>
</dbReference>
<keyword evidence="7" id="KW-0479">Metal-binding</keyword>
<dbReference type="InterPro" id="IPR036670">
    <property type="entry name" value="SecA_X-link_sf"/>
</dbReference>
<keyword evidence="10 15" id="KW-0067">ATP-binding</keyword>
<dbReference type="PROSITE" id="PS51192">
    <property type="entry name" value="HELICASE_ATP_BIND_1"/>
    <property type="match status" value="1"/>
</dbReference>
<dbReference type="SUPFAM" id="SSF81767">
    <property type="entry name" value="Pre-protein crosslinking domain of SecA"/>
    <property type="match status" value="1"/>
</dbReference>
<dbReference type="GO" id="GO:0065002">
    <property type="term" value="P:intracellular protein transmembrane transport"/>
    <property type="evidence" value="ECO:0007669"/>
    <property type="project" value="UniProtKB-UniRule"/>
</dbReference>
<dbReference type="Gene3D" id="3.40.50.300">
    <property type="entry name" value="P-loop containing nucleotide triphosphate hydrolases"/>
    <property type="match status" value="2"/>
</dbReference>
<keyword evidence="4 15" id="KW-1003">Cell membrane</keyword>
<dbReference type="Pfam" id="PF21090">
    <property type="entry name" value="P-loop_SecA"/>
    <property type="match status" value="1"/>
</dbReference>
<evidence type="ECO:0000259" key="18">
    <source>
        <dbReference type="PROSITE" id="PS51192"/>
    </source>
</evidence>
<keyword evidence="9" id="KW-0862">Zinc</keyword>
<dbReference type="PROSITE" id="PS51196">
    <property type="entry name" value="SECA_MOTOR_DEAD"/>
    <property type="match status" value="1"/>
</dbReference>
<dbReference type="InterPro" id="IPR014018">
    <property type="entry name" value="SecA_motor_DEAD"/>
</dbReference>
<evidence type="ECO:0000313" key="22">
    <source>
        <dbReference type="Proteomes" id="UP000554837"/>
    </source>
</evidence>
<dbReference type="InterPro" id="IPR011115">
    <property type="entry name" value="SecA_DEAD"/>
</dbReference>
<reference evidence="21 22" key="1">
    <citation type="submission" date="2020-08" db="EMBL/GenBank/DDBJ databases">
        <title>Genomic Encyclopedia of Type Strains, Phase IV (KMG-IV): sequencing the most valuable type-strain genomes for metagenomic binning, comparative biology and taxonomic classification.</title>
        <authorList>
            <person name="Goeker M."/>
        </authorList>
    </citation>
    <scope>NUCLEOTIDE SEQUENCE [LARGE SCALE GENOMIC DNA]</scope>
    <source>
        <strain evidence="21 22">DSM 23958</strain>
    </source>
</reference>
<evidence type="ECO:0000256" key="13">
    <source>
        <dbReference type="ARBA" id="ARBA00023010"/>
    </source>
</evidence>
<dbReference type="FunFam" id="1.10.3060.10:FF:000003">
    <property type="entry name" value="Protein translocase subunit SecA"/>
    <property type="match status" value="1"/>
</dbReference>
<dbReference type="Pfam" id="PF02810">
    <property type="entry name" value="SEC-C"/>
    <property type="match status" value="1"/>
</dbReference>
<dbReference type="Pfam" id="PF01043">
    <property type="entry name" value="SecA_PP_bind"/>
    <property type="match status" value="1"/>
</dbReference>
<dbReference type="CDD" id="cd17928">
    <property type="entry name" value="DEXDc_SecA"/>
    <property type="match status" value="1"/>
</dbReference>
<evidence type="ECO:0000256" key="17">
    <source>
        <dbReference type="SAM" id="MobiDB-lite"/>
    </source>
</evidence>
<dbReference type="GO" id="GO:0005886">
    <property type="term" value="C:plasma membrane"/>
    <property type="evidence" value="ECO:0007669"/>
    <property type="project" value="UniProtKB-SubCell"/>
</dbReference>
<dbReference type="InterPro" id="IPR014001">
    <property type="entry name" value="Helicase_ATP-bd"/>
</dbReference>
<comment type="catalytic activity">
    <reaction evidence="15">
        <text>ATP + H2O + cellular proteinSide 1 = ADP + phosphate + cellular proteinSide 2.</text>
        <dbReference type="EC" id="7.4.2.8"/>
    </reaction>
</comment>
<dbReference type="InterPro" id="IPR044722">
    <property type="entry name" value="SecA_SF2_C"/>
</dbReference>
<keyword evidence="14 15" id="KW-0472">Membrane</keyword>
<dbReference type="CDD" id="cd18803">
    <property type="entry name" value="SF2_C_secA"/>
    <property type="match status" value="1"/>
</dbReference>
<dbReference type="EC" id="7.4.2.8" evidence="15"/>
<comment type="subunit">
    <text evidence="15">Monomer and homodimer. Part of the essential Sec protein translocation apparatus which comprises SecA, SecYEG and auxiliary proteins SecDF-YajC and YidC.</text>
</comment>
<gene>
    <name evidence="15" type="primary">secA</name>
    <name evidence="21" type="ORF">HNQ51_001850</name>
</gene>
<dbReference type="Pfam" id="PF07516">
    <property type="entry name" value="SecA_SW"/>
    <property type="match status" value="1"/>
</dbReference>
<keyword evidence="11 15" id="KW-0653">Protein transport</keyword>
<evidence type="ECO:0000256" key="11">
    <source>
        <dbReference type="ARBA" id="ARBA00022927"/>
    </source>
</evidence>
<keyword evidence="12 15" id="KW-1278">Translocase</keyword>
<dbReference type="GO" id="GO:0005829">
    <property type="term" value="C:cytosol"/>
    <property type="evidence" value="ECO:0007669"/>
    <property type="project" value="TreeGrafter"/>
</dbReference>
<evidence type="ECO:0000256" key="2">
    <source>
        <dbReference type="ARBA" id="ARBA00007650"/>
    </source>
</evidence>
<comment type="function">
    <text evidence="15">Part of the Sec protein translocase complex. Interacts with the SecYEG preprotein conducting channel. Has a central role in coupling the hydrolysis of ATP to the transfer of proteins into and across the cell membrane, serving both as a receptor for the preprotein-SecB complex and as an ATP-driven molecular motor driving the stepwise translocation of polypeptide chains across the membrane.</text>
</comment>
<feature type="domain" description="Helicase C-terminal" evidence="19">
    <location>
        <begin position="427"/>
        <end position="646"/>
    </location>
</feature>
<dbReference type="Gene3D" id="1.10.3060.10">
    <property type="entry name" value="Helical scaffold and wing domains of SecA"/>
    <property type="match status" value="1"/>
</dbReference>
<feature type="region of interest" description="Disordered" evidence="17">
    <location>
        <begin position="572"/>
        <end position="593"/>
    </location>
</feature>
<evidence type="ECO:0000256" key="6">
    <source>
        <dbReference type="ARBA" id="ARBA00022519"/>
    </source>
</evidence>
<dbReference type="SUPFAM" id="SSF81886">
    <property type="entry name" value="Helical scaffold and wing domains of SecA"/>
    <property type="match status" value="1"/>
</dbReference>
<keyword evidence="22" id="KW-1185">Reference proteome</keyword>
<evidence type="ECO:0000256" key="1">
    <source>
        <dbReference type="ARBA" id="ARBA00001947"/>
    </source>
</evidence>
<keyword evidence="13 15" id="KW-0811">Translocation</keyword>
<comment type="subcellular location">
    <subcellularLocation>
        <location evidence="15">Cell membrane</location>
        <topology evidence="15">Peripheral membrane protein</topology>
        <orientation evidence="15">Cytoplasmic side</orientation>
    </subcellularLocation>
    <subcellularLocation>
        <location evidence="15">Cytoplasm</location>
    </subcellularLocation>
    <text evidence="15">Distribution is 50-50.</text>
</comment>
<dbReference type="PRINTS" id="PR00906">
    <property type="entry name" value="SECA"/>
</dbReference>
<evidence type="ECO:0000256" key="16">
    <source>
        <dbReference type="RuleBase" id="RU003874"/>
    </source>
</evidence>
<dbReference type="PROSITE" id="PS01312">
    <property type="entry name" value="SECA"/>
    <property type="match status" value="1"/>
</dbReference>
<dbReference type="RefSeq" id="WP_138855798.1">
    <property type="nucleotide sequence ID" value="NZ_CP040709.1"/>
</dbReference>
<keyword evidence="6" id="KW-0997">Cell inner membrane</keyword>